<accession>A0A4R5XGG9</accession>
<dbReference type="OrthoDB" id="408631at2759"/>
<dbReference type="InterPro" id="IPR050309">
    <property type="entry name" value="Type-B_Carboxylest/Lipase"/>
</dbReference>
<evidence type="ECO:0000259" key="5">
    <source>
        <dbReference type="Pfam" id="PF00135"/>
    </source>
</evidence>
<evidence type="ECO:0000256" key="1">
    <source>
        <dbReference type="ARBA" id="ARBA00005964"/>
    </source>
</evidence>
<dbReference type="InterPro" id="IPR002018">
    <property type="entry name" value="CarbesteraseB"/>
</dbReference>
<gene>
    <name evidence="6" type="ORF">BD410DRAFT_833985</name>
</gene>
<sequence length="557" mass="60030">MVLITVALTLAFTFRGLFNSASAIRLSAVPPSINTSSGIFCGAVNATSRIESFKGVRYAQPPIGDLRFAAPLRLTRSPDDIQDASNFGNACPQLGLSEAFTILYGSPSLDAEISEDCLFLNIYRPQGTLTGSRLPILVFIHGGAYSVGAGSQFQGISLIQQSVANGSPIIFITINYRLYITGFLSSSILPPEDLNAGLLDQRLAFQFIQDNAEAFGGDPDKITLWGQSAGASSIALHYLYPTSDQLFRGAIQDSGAGTILNVPSVEQYDQAGKPFDLLLTLSGCQRGNSTLQCLRNITIDNLLNMAQAIDNISPQAAPGQSTTWLPSRGPEGSMIPELPSVRTSSGDFFRVPLITGTNLDEGTLFGLSFLGPTAGPSADASIFNTFVVNRTIDPTTVSSSTVGQFDAFYPAKLPSTVSNSSLFDRLAAFVDDFHFVGPRRLLTDNLAVKQDVWVYLFEEAVPDVPAELGAFHGAELSFLQILNRTVPAMASLSSQLVDFYLNFTVSLDPGPAWSKYTPSTRQVLQLQHNNVTMIPDDFRLNETNFINSAGVDHEFGR</sequence>
<dbReference type="Pfam" id="PF00135">
    <property type="entry name" value="COesterase"/>
    <property type="match status" value="1"/>
</dbReference>
<dbReference type="VEuPathDB" id="FungiDB:BD410DRAFT_833985"/>
<name>A0A4R5XGG9_9AGAM</name>
<keyword evidence="2 3" id="KW-0378">Hydrolase</keyword>
<evidence type="ECO:0000256" key="3">
    <source>
        <dbReference type="RuleBase" id="RU361235"/>
    </source>
</evidence>
<keyword evidence="3" id="KW-0732">Signal</keyword>
<dbReference type="InterPro" id="IPR019819">
    <property type="entry name" value="Carboxylesterase_B_CS"/>
</dbReference>
<dbReference type="AlphaFoldDB" id="A0A4R5XGG9"/>
<protein>
    <recommendedName>
        <fullName evidence="3">Carboxylic ester hydrolase</fullName>
        <ecNumber evidence="3">3.1.1.-</ecNumber>
    </recommendedName>
</protein>
<evidence type="ECO:0000313" key="7">
    <source>
        <dbReference type="Proteomes" id="UP000294933"/>
    </source>
</evidence>
<organism evidence="6 7">
    <name type="scientific">Rickenella mellea</name>
    <dbReference type="NCBI Taxonomy" id="50990"/>
    <lineage>
        <taxon>Eukaryota</taxon>
        <taxon>Fungi</taxon>
        <taxon>Dikarya</taxon>
        <taxon>Basidiomycota</taxon>
        <taxon>Agaricomycotina</taxon>
        <taxon>Agaricomycetes</taxon>
        <taxon>Hymenochaetales</taxon>
        <taxon>Rickenellaceae</taxon>
        <taxon>Rickenella</taxon>
    </lineage>
</organism>
<proteinExistence type="inferred from homology"/>
<dbReference type="PANTHER" id="PTHR11559">
    <property type="entry name" value="CARBOXYLESTERASE"/>
    <property type="match status" value="1"/>
</dbReference>
<evidence type="ECO:0000256" key="2">
    <source>
        <dbReference type="ARBA" id="ARBA00022801"/>
    </source>
</evidence>
<evidence type="ECO:0000313" key="6">
    <source>
        <dbReference type="EMBL" id="TDL29725.1"/>
    </source>
</evidence>
<evidence type="ECO:0000256" key="4">
    <source>
        <dbReference type="SAM" id="MobiDB-lite"/>
    </source>
</evidence>
<dbReference type="Gene3D" id="3.40.50.1820">
    <property type="entry name" value="alpha/beta hydrolase"/>
    <property type="match status" value="1"/>
</dbReference>
<dbReference type="Proteomes" id="UP000294933">
    <property type="component" value="Unassembled WGS sequence"/>
</dbReference>
<dbReference type="EC" id="3.1.1.-" evidence="3"/>
<dbReference type="InterPro" id="IPR019826">
    <property type="entry name" value="Carboxylesterase_B_AS"/>
</dbReference>
<dbReference type="InterPro" id="IPR029058">
    <property type="entry name" value="AB_hydrolase_fold"/>
</dbReference>
<feature type="domain" description="Carboxylesterase type B" evidence="5">
    <location>
        <begin position="31"/>
        <end position="531"/>
    </location>
</feature>
<dbReference type="EMBL" id="ML170156">
    <property type="protein sequence ID" value="TDL29725.1"/>
    <property type="molecule type" value="Genomic_DNA"/>
</dbReference>
<feature type="chain" id="PRO_5021043141" description="Carboxylic ester hydrolase" evidence="3">
    <location>
        <begin position="24"/>
        <end position="557"/>
    </location>
</feature>
<comment type="similarity">
    <text evidence="1 3">Belongs to the type-B carboxylesterase/lipase family.</text>
</comment>
<dbReference type="PROSITE" id="PS00941">
    <property type="entry name" value="CARBOXYLESTERASE_B_2"/>
    <property type="match status" value="1"/>
</dbReference>
<keyword evidence="7" id="KW-1185">Reference proteome</keyword>
<dbReference type="SUPFAM" id="SSF53474">
    <property type="entry name" value="alpha/beta-Hydrolases"/>
    <property type="match status" value="1"/>
</dbReference>
<dbReference type="PROSITE" id="PS00122">
    <property type="entry name" value="CARBOXYLESTERASE_B_1"/>
    <property type="match status" value="1"/>
</dbReference>
<dbReference type="STRING" id="50990.A0A4R5XGG9"/>
<feature type="compositionally biased region" description="Polar residues" evidence="4">
    <location>
        <begin position="314"/>
        <end position="325"/>
    </location>
</feature>
<dbReference type="GO" id="GO:0016787">
    <property type="term" value="F:hydrolase activity"/>
    <property type="evidence" value="ECO:0007669"/>
    <property type="project" value="UniProtKB-KW"/>
</dbReference>
<reference evidence="6 7" key="1">
    <citation type="submission" date="2018-06" db="EMBL/GenBank/DDBJ databases">
        <title>A transcriptomic atlas of mushroom development highlights an independent origin of complex multicellularity.</title>
        <authorList>
            <consortium name="DOE Joint Genome Institute"/>
            <person name="Krizsan K."/>
            <person name="Almasi E."/>
            <person name="Merenyi Z."/>
            <person name="Sahu N."/>
            <person name="Viragh M."/>
            <person name="Koszo T."/>
            <person name="Mondo S."/>
            <person name="Kiss B."/>
            <person name="Balint B."/>
            <person name="Kues U."/>
            <person name="Barry K."/>
            <person name="Hegedus J.C."/>
            <person name="Henrissat B."/>
            <person name="Johnson J."/>
            <person name="Lipzen A."/>
            <person name="Ohm R."/>
            <person name="Nagy I."/>
            <person name="Pangilinan J."/>
            <person name="Yan J."/>
            <person name="Xiong Y."/>
            <person name="Grigoriev I.V."/>
            <person name="Hibbett D.S."/>
            <person name="Nagy L.G."/>
        </authorList>
    </citation>
    <scope>NUCLEOTIDE SEQUENCE [LARGE SCALE GENOMIC DNA]</scope>
    <source>
        <strain evidence="6 7">SZMC22713</strain>
    </source>
</reference>
<feature type="signal peptide" evidence="3">
    <location>
        <begin position="1"/>
        <end position="23"/>
    </location>
</feature>
<feature type="region of interest" description="Disordered" evidence="4">
    <location>
        <begin position="314"/>
        <end position="334"/>
    </location>
</feature>